<dbReference type="GO" id="GO:0032259">
    <property type="term" value="P:methylation"/>
    <property type="evidence" value="ECO:0007669"/>
    <property type="project" value="UniProtKB-KW"/>
</dbReference>
<dbReference type="InterPro" id="IPR036804">
    <property type="entry name" value="CheR_N_sf"/>
</dbReference>
<dbReference type="InterPro" id="IPR000780">
    <property type="entry name" value="CheR_MeTrfase"/>
</dbReference>
<keyword evidence="8" id="KW-1185">Reference proteome</keyword>
<dbReference type="Gene3D" id="1.10.155.10">
    <property type="entry name" value="Chemotaxis receptor methyltransferase CheR, N-terminal domain"/>
    <property type="match status" value="1"/>
</dbReference>
<dbReference type="STRING" id="237679.SAMN04488072_101318"/>
<protein>
    <recommendedName>
        <fullName evidence="2">protein-glutamate O-methyltransferase</fullName>
        <ecNumber evidence="2">2.1.1.80</ecNumber>
    </recommendedName>
</protein>
<gene>
    <name evidence="7" type="ORF">SAMN04488072_101318</name>
</gene>
<dbReference type="PANTHER" id="PTHR24422:SF19">
    <property type="entry name" value="CHEMOTAXIS PROTEIN METHYLTRANSFERASE"/>
    <property type="match status" value="1"/>
</dbReference>
<dbReference type="AlphaFoldDB" id="A0A1I0VCM1"/>
<dbReference type="InterPro" id="IPR022641">
    <property type="entry name" value="CheR_N"/>
</dbReference>
<evidence type="ECO:0000256" key="1">
    <source>
        <dbReference type="ARBA" id="ARBA00001541"/>
    </source>
</evidence>
<keyword evidence="3 7" id="KW-0489">Methyltransferase</keyword>
<dbReference type="OrthoDB" id="9816309at2"/>
<evidence type="ECO:0000256" key="5">
    <source>
        <dbReference type="ARBA" id="ARBA00022691"/>
    </source>
</evidence>
<dbReference type="SUPFAM" id="SSF53335">
    <property type="entry name" value="S-adenosyl-L-methionine-dependent methyltransferases"/>
    <property type="match status" value="1"/>
</dbReference>
<dbReference type="Proteomes" id="UP000198642">
    <property type="component" value="Unassembled WGS sequence"/>
</dbReference>
<evidence type="ECO:0000256" key="4">
    <source>
        <dbReference type="ARBA" id="ARBA00022679"/>
    </source>
</evidence>
<dbReference type="SUPFAM" id="SSF47757">
    <property type="entry name" value="Chemotaxis receptor methyltransferase CheR, N-terminal domain"/>
    <property type="match status" value="1"/>
</dbReference>
<dbReference type="RefSeq" id="WP_090232567.1">
    <property type="nucleotide sequence ID" value="NZ_FOJW01000001.1"/>
</dbReference>
<accession>A0A1I0VCM1</accession>
<dbReference type="Pfam" id="PF03705">
    <property type="entry name" value="CheR_N"/>
    <property type="match status" value="1"/>
</dbReference>
<dbReference type="InterPro" id="IPR029063">
    <property type="entry name" value="SAM-dependent_MTases_sf"/>
</dbReference>
<proteinExistence type="predicted"/>
<dbReference type="GO" id="GO:0008983">
    <property type="term" value="F:protein-glutamate O-methyltransferase activity"/>
    <property type="evidence" value="ECO:0007669"/>
    <property type="project" value="UniProtKB-EC"/>
</dbReference>
<evidence type="ECO:0000313" key="7">
    <source>
        <dbReference type="EMBL" id="SFA73797.1"/>
    </source>
</evidence>
<comment type="catalytic activity">
    <reaction evidence="1">
        <text>L-glutamyl-[protein] + S-adenosyl-L-methionine = [protein]-L-glutamate 5-O-methyl ester + S-adenosyl-L-homocysteine</text>
        <dbReference type="Rhea" id="RHEA:24452"/>
        <dbReference type="Rhea" id="RHEA-COMP:10208"/>
        <dbReference type="Rhea" id="RHEA-COMP:10311"/>
        <dbReference type="ChEBI" id="CHEBI:29973"/>
        <dbReference type="ChEBI" id="CHEBI:57856"/>
        <dbReference type="ChEBI" id="CHEBI:59789"/>
        <dbReference type="ChEBI" id="CHEBI:82795"/>
        <dbReference type="EC" id="2.1.1.80"/>
    </reaction>
</comment>
<evidence type="ECO:0000313" key="8">
    <source>
        <dbReference type="Proteomes" id="UP000198642"/>
    </source>
</evidence>
<evidence type="ECO:0000256" key="3">
    <source>
        <dbReference type="ARBA" id="ARBA00022603"/>
    </source>
</evidence>
<organism evidence="7 8">
    <name type="scientific">Lentibacillus halodurans</name>
    <dbReference type="NCBI Taxonomy" id="237679"/>
    <lineage>
        <taxon>Bacteria</taxon>
        <taxon>Bacillati</taxon>
        <taxon>Bacillota</taxon>
        <taxon>Bacilli</taxon>
        <taxon>Bacillales</taxon>
        <taxon>Bacillaceae</taxon>
        <taxon>Lentibacillus</taxon>
    </lineage>
</organism>
<dbReference type="EC" id="2.1.1.80" evidence="2"/>
<reference evidence="7 8" key="1">
    <citation type="submission" date="2016-10" db="EMBL/GenBank/DDBJ databases">
        <authorList>
            <person name="de Groot N.N."/>
        </authorList>
    </citation>
    <scope>NUCLEOTIDE SEQUENCE [LARGE SCALE GENOMIC DNA]</scope>
    <source>
        <strain evidence="7 8">CGMCC 1.3702</strain>
    </source>
</reference>
<sequence length="259" mass="30534">MTEDYMEFVSNVKNKLGIDLTLYKEAQMKRRLTSLRDKNGYQSFHHYLAAIYQDESLLEEFLDRITINVSEFYRNPKRWEVLKSFILPQMVKRKQKLNIWSAACSTGEEPYSIAIMLKENFPGTDFYVLATDIDSRVLEKAKRAVYPEQSLKELPAGLKQKYFKQEHNGYSVHDAIKQHVQFKKHDLLVDEYPANIDLIICRNVLIYLTDKAKAVIYKKFTRSLKQKGVLFVGSTEQIFSPEQYGFTLMDTFFYQHYKD</sequence>
<dbReference type="EMBL" id="FOJW01000001">
    <property type="protein sequence ID" value="SFA73797.1"/>
    <property type="molecule type" value="Genomic_DNA"/>
</dbReference>
<evidence type="ECO:0000259" key="6">
    <source>
        <dbReference type="PROSITE" id="PS50123"/>
    </source>
</evidence>
<name>A0A1I0VCM1_9BACI</name>
<dbReference type="SMART" id="SM00138">
    <property type="entry name" value="MeTrc"/>
    <property type="match status" value="1"/>
</dbReference>
<dbReference type="PANTHER" id="PTHR24422">
    <property type="entry name" value="CHEMOTAXIS PROTEIN METHYLTRANSFERASE"/>
    <property type="match status" value="1"/>
</dbReference>
<evidence type="ECO:0000256" key="2">
    <source>
        <dbReference type="ARBA" id="ARBA00012534"/>
    </source>
</evidence>
<keyword evidence="5" id="KW-0949">S-adenosyl-L-methionine</keyword>
<dbReference type="PRINTS" id="PR00996">
    <property type="entry name" value="CHERMTFRASE"/>
</dbReference>
<dbReference type="InterPro" id="IPR022642">
    <property type="entry name" value="CheR_C"/>
</dbReference>
<feature type="domain" description="CheR-type methyltransferase" evidence="6">
    <location>
        <begin position="1"/>
        <end position="259"/>
    </location>
</feature>
<dbReference type="InterPro" id="IPR050903">
    <property type="entry name" value="Bact_Chemotaxis_MeTrfase"/>
</dbReference>
<dbReference type="PROSITE" id="PS50123">
    <property type="entry name" value="CHER"/>
    <property type="match status" value="1"/>
</dbReference>
<dbReference type="Pfam" id="PF01739">
    <property type="entry name" value="CheR"/>
    <property type="match status" value="1"/>
</dbReference>
<keyword evidence="4 7" id="KW-0808">Transferase</keyword>
<dbReference type="Gene3D" id="3.40.50.150">
    <property type="entry name" value="Vaccinia Virus protein VP39"/>
    <property type="match status" value="1"/>
</dbReference>